<dbReference type="EMBL" id="JAMFTS010000002">
    <property type="protein sequence ID" value="KAJ4794895.1"/>
    <property type="molecule type" value="Genomic_DNA"/>
</dbReference>
<protein>
    <submittedName>
        <fullName evidence="6">Rp1-like protein</fullName>
    </submittedName>
</protein>
<feature type="domain" description="R13L1/DRL21-like LRR repeat region" evidence="5">
    <location>
        <begin position="726"/>
        <end position="851"/>
    </location>
</feature>
<evidence type="ECO:0000259" key="3">
    <source>
        <dbReference type="Pfam" id="PF00931"/>
    </source>
</evidence>
<dbReference type="GO" id="GO:0043531">
    <property type="term" value="F:ADP binding"/>
    <property type="evidence" value="ECO:0007669"/>
    <property type="project" value="InterPro"/>
</dbReference>
<accession>A0AAV8FTN6</accession>
<reference evidence="6" key="1">
    <citation type="submission" date="2022-08" db="EMBL/GenBank/DDBJ databases">
        <authorList>
            <person name="Marques A."/>
        </authorList>
    </citation>
    <scope>NUCLEOTIDE SEQUENCE</scope>
    <source>
        <strain evidence="6">RhyPub2mFocal</strain>
        <tissue evidence="6">Leaves</tissue>
    </source>
</reference>
<dbReference type="Gene3D" id="1.10.10.10">
    <property type="entry name" value="Winged helix-like DNA-binding domain superfamily/Winged helix DNA-binding domain"/>
    <property type="match status" value="1"/>
</dbReference>
<dbReference type="Pfam" id="PF23559">
    <property type="entry name" value="WHD_DRP"/>
    <property type="match status" value="1"/>
</dbReference>
<dbReference type="Gene3D" id="3.80.10.10">
    <property type="entry name" value="Ribonuclease Inhibitor"/>
    <property type="match status" value="2"/>
</dbReference>
<dbReference type="Gene3D" id="3.40.50.300">
    <property type="entry name" value="P-loop containing nucleotide triphosphate hydrolases"/>
    <property type="match status" value="1"/>
</dbReference>
<dbReference type="Pfam" id="PF25019">
    <property type="entry name" value="LRR_R13L1-DRL21"/>
    <property type="match status" value="1"/>
</dbReference>
<organism evidence="6 7">
    <name type="scientific">Rhynchospora pubera</name>
    <dbReference type="NCBI Taxonomy" id="906938"/>
    <lineage>
        <taxon>Eukaryota</taxon>
        <taxon>Viridiplantae</taxon>
        <taxon>Streptophyta</taxon>
        <taxon>Embryophyta</taxon>
        <taxon>Tracheophyta</taxon>
        <taxon>Spermatophyta</taxon>
        <taxon>Magnoliopsida</taxon>
        <taxon>Liliopsida</taxon>
        <taxon>Poales</taxon>
        <taxon>Cyperaceae</taxon>
        <taxon>Cyperoideae</taxon>
        <taxon>Rhynchosporeae</taxon>
        <taxon>Rhynchospora</taxon>
    </lineage>
</organism>
<dbReference type="GO" id="GO:0006952">
    <property type="term" value="P:defense response"/>
    <property type="evidence" value="ECO:0007669"/>
    <property type="project" value="UniProtKB-KW"/>
</dbReference>
<dbReference type="SUPFAM" id="SSF52058">
    <property type="entry name" value="L domain-like"/>
    <property type="match status" value="2"/>
</dbReference>
<name>A0AAV8FTN6_9POAL</name>
<comment type="caution">
    <text evidence="6">The sequence shown here is derived from an EMBL/GenBank/DDBJ whole genome shotgun (WGS) entry which is preliminary data.</text>
</comment>
<evidence type="ECO:0000313" key="7">
    <source>
        <dbReference type="Proteomes" id="UP001140206"/>
    </source>
</evidence>
<dbReference type="InterPro" id="IPR058922">
    <property type="entry name" value="WHD_DRP"/>
</dbReference>
<dbReference type="InterPro" id="IPR032675">
    <property type="entry name" value="LRR_dom_sf"/>
</dbReference>
<evidence type="ECO:0000256" key="2">
    <source>
        <dbReference type="ARBA" id="ARBA00022821"/>
    </source>
</evidence>
<dbReference type="PANTHER" id="PTHR36766">
    <property type="entry name" value="PLANT BROAD-SPECTRUM MILDEW RESISTANCE PROTEIN RPW8"/>
    <property type="match status" value="1"/>
</dbReference>
<dbReference type="AlphaFoldDB" id="A0AAV8FTN6"/>
<dbReference type="PANTHER" id="PTHR36766:SF60">
    <property type="entry name" value="NB-ARC DOMAIN-CONTAINING PROTEIN"/>
    <property type="match status" value="1"/>
</dbReference>
<keyword evidence="2" id="KW-0611">Plant defense</keyword>
<dbReference type="Proteomes" id="UP001140206">
    <property type="component" value="Chromosome 2"/>
</dbReference>
<dbReference type="InterPro" id="IPR056789">
    <property type="entry name" value="LRR_R13L1-DRL21"/>
</dbReference>
<dbReference type="SUPFAM" id="SSF52540">
    <property type="entry name" value="P-loop containing nucleoside triphosphate hydrolases"/>
    <property type="match status" value="1"/>
</dbReference>
<dbReference type="PRINTS" id="PR00364">
    <property type="entry name" value="DISEASERSIST"/>
</dbReference>
<feature type="domain" description="Disease resistance protein winged helix" evidence="4">
    <location>
        <begin position="473"/>
        <end position="538"/>
    </location>
</feature>
<gene>
    <name evidence="6" type="ORF">LUZ62_046141</name>
</gene>
<dbReference type="InterPro" id="IPR027417">
    <property type="entry name" value="P-loop_NTPase"/>
</dbReference>
<dbReference type="Pfam" id="PF00931">
    <property type="entry name" value="NB-ARC"/>
    <property type="match status" value="1"/>
</dbReference>
<evidence type="ECO:0000256" key="1">
    <source>
        <dbReference type="ARBA" id="ARBA00022614"/>
    </source>
</evidence>
<dbReference type="InterPro" id="IPR036388">
    <property type="entry name" value="WH-like_DNA-bd_sf"/>
</dbReference>
<keyword evidence="7" id="KW-1185">Reference proteome</keyword>
<sequence>MPAAESAFGLAALGWVASPVINDLVSKGISYLGSDMAEGLEDLETILLPQFQLTIRAARNSTDKDKLDILAKWLARLKNAYYDAEAILHELEYKRLKRKTKGDRKKLGVRISSHPIIKPLAKVASMIDKKASPVIKPLANFTPKVSQRVFLLSPQKKKLWNQLNKLKKIAAEAKMFRELLGIQPENKNDAPAGNRTSDTSSHLDHMVFGREDVRDQIIKFLLDEQAASSSTRSYSVVAIAGVGGAGKTTLAQYVYNDKEVEKHFGTRMWLCLSENKGVKERIREMIECASEKECPNLNNLNILQNKLIETLPESEDILLVLDDVWYDTETQEKQWDDLLTPFSSIQRKCKIIVTSRKTLLPNALEPRKLIELSDLAPDDFKSLFRYYAFAGLKITDPQLKNDLCDIGDQIATKMSKSPLAAKVIGNQLRKQPNKMFWRATQENVKLSSTTEVLLWSYEHLDVPLQQCFLSCSIFPRGVWFVAAECLVNYWVALDFIRSSHDNENVDSIGVEYFNMMIANSIFQRVDGKYFMHDLFRDLLERLSHGYCFRVTNFEKEIPSTTLCAFLRIDHENLEKNQLSMRNSRNLRALLCLIECDTVDLNKVISIISTNFKNLRVLYVVWLQGYKILPSVVGDLRNLRYLNVMHTIIEELPDSVSLLYHLQYLGLPSTIKTLPKKLSDLIKLRRISMCRNNNFLNNLPPIPYLGKLTSLQNLSKFHVRKEEGYELQQLRSLREIAGSLRIVNLNNVRKKDEAVEARLFEKSKLKGLELVWDESSENDLDSKVIEALQPPSDLEDLLIDGYGGLRCPSWLLEGSFLKNITYLKFDNCSALADLPQNFHQLFPNLTELRVSTCPCLIFVCENELQLNDNEGTMREYSWLNDGMHNKLELKNVFHHEVQSFKQTDPEQNCGENFKIIERAAQDGVPEFPTDVWSAWWQCHQRRINFIFRFKIKANQLILPSKLHVFFLSFCSVSDGALSVCLRGMATLKELHLEGIMTITTLPSVEVLKNLRSLRVLMIKNCWCLRSLGGLHALPNLEKLILDTCCNLKMKSDHTELPLTLQSFIIDKCEVSQGLLLDNLQFLEHIEIKNSNSLMDLSFGHISVLYLINCPCLHHIHSLVPPSFIDTLSLVQLPNLDVKSVLKTWKGCRILYINSSAILNELQLHENFDSIQTLIIEWCDEDTISFEKSDHLRSIKTLAFCGCDL</sequence>
<proteinExistence type="predicted"/>
<feature type="domain" description="NB-ARC" evidence="3">
    <location>
        <begin position="213"/>
        <end position="390"/>
    </location>
</feature>
<dbReference type="InterPro" id="IPR002182">
    <property type="entry name" value="NB-ARC"/>
</dbReference>
<evidence type="ECO:0000259" key="5">
    <source>
        <dbReference type="Pfam" id="PF25019"/>
    </source>
</evidence>
<evidence type="ECO:0000313" key="6">
    <source>
        <dbReference type="EMBL" id="KAJ4794895.1"/>
    </source>
</evidence>
<keyword evidence="1" id="KW-0433">Leucine-rich repeat</keyword>
<evidence type="ECO:0000259" key="4">
    <source>
        <dbReference type="Pfam" id="PF23559"/>
    </source>
</evidence>